<proteinExistence type="predicted"/>
<comment type="caution">
    <text evidence="6">The sequence shown here is derived from an EMBL/GenBank/DDBJ whole genome shotgun (WGS) entry which is preliminary data.</text>
</comment>
<keyword evidence="2 4" id="KW-0238">DNA-binding</keyword>
<reference evidence="6" key="1">
    <citation type="submission" date="2022-10" db="EMBL/GenBank/DDBJ databases">
        <title>Comparative genomic analysis of Cohnella hashimotonis sp. nov., isolated from the International Space Station.</title>
        <authorList>
            <person name="Simpson A."/>
            <person name="Venkateswaran K."/>
        </authorList>
    </citation>
    <scope>NUCLEOTIDE SEQUENCE</scope>
    <source>
        <strain evidence="6">DSM 28161</strain>
    </source>
</reference>
<dbReference type="AlphaFoldDB" id="A0A9X4QTC7"/>
<dbReference type="InterPro" id="IPR001647">
    <property type="entry name" value="HTH_TetR"/>
</dbReference>
<keyword evidence="3" id="KW-0804">Transcription</keyword>
<keyword evidence="1" id="KW-0805">Transcription regulation</keyword>
<gene>
    <name evidence="6" type="ORF">OMP40_15250</name>
</gene>
<evidence type="ECO:0000256" key="3">
    <source>
        <dbReference type="ARBA" id="ARBA00023163"/>
    </source>
</evidence>
<evidence type="ECO:0000256" key="4">
    <source>
        <dbReference type="PROSITE-ProRule" id="PRU00335"/>
    </source>
</evidence>
<dbReference type="Pfam" id="PF00440">
    <property type="entry name" value="TetR_N"/>
    <property type="match status" value="1"/>
</dbReference>
<organism evidence="6 7">
    <name type="scientific">Cohnella rhizosphaerae</name>
    <dbReference type="NCBI Taxonomy" id="1457232"/>
    <lineage>
        <taxon>Bacteria</taxon>
        <taxon>Bacillati</taxon>
        <taxon>Bacillota</taxon>
        <taxon>Bacilli</taxon>
        <taxon>Bacillales</taxon>
        <taxon>Paenibacillaceae</taxon>
        <taxon>Cohnella</taxon>
    </lineage>
</organism>
<evidence type="ECO:0000256" key="1">
    <source>
        <dbReference type="ARBA" id="ARBA00023015"/>
    </source>
</evidence>
<dbReference type="Proteomes" id="UP001153404">
    <property type="component" value="Unassembled WGS sequence"/>
</dbReference>
<dbReference type="PANTHER" id="PTHR30055:SF234">
    <property type="entry name" value="HTH-TYPE TRANSCRIPTIONAL REGULATOR BETI"/>
    <property type="match status" value="1"/>
</dbReference>
<dbReference type="EMBL" id="JAPDIA010000003">
    <property type="protein sequence ID" value="MDG0810565.1"/>
    <property type="molecule type" value="Genomic_DNA"/>
</dbReference>
<evidence type="ECO:0000259" key="5">
    <source>
        <dbReference type="PROSITE" id="PS50977"/>
    </source>
</evidence>
<accession>A0A9X4QTC7</accession>
<dbReference type="GO" id="GO:0003700">
    <property type="term" value="F:DNA-binding transcription factor activity"/>
    <property type="evidence" value="ECO:0007669"/>
    <property type="project" value="TreeGrafter"/>
</dbReference>
<dbReference type="SUPFAM" id="SSF46689">
    <property type="entry name" value="Homeodomain-like"/>
    <property type="match status" value="1"/>
</dbReference>
<evidence type="ECO:0000313" key="7">
    <source>
        <dbReference type="Proteomes" id="UP001153404"/>
    </source>
</evidence>
<dbReference type="GO" id="GO:0000976">
    <property type="term" value="F:transcription cis-regulatory region binding"/>
    <property type="evidence" value="ECO:0007669"/>
    <property type="project" value="TreeGrafter"/>
</dbReference>
<name>A0A9X4QTC7_9BACL</name>
<dbReference type="PROSITE" id="PS50977">
    <property type="entry name" value="HTH_TETR_2"/>
    <property type="match status" value="1"/>
</dbReference>
<evidence type="ECO:0000256" key="2">
    <source>
        <dbReference type="ARBA" id="ARBA00023125"/>
    </source>
</evidence>
<protein>
    <submittedName>
        <fullName evidence="6">TetR/AcrR family transcriptional regulator</fullName>
    </submittedName>
</protein>
<feature type="domain" description="HTH tetR-type" evidence="5">
    <location>
        <begin position="11"/>
        <end position="70"/>
    </location>
</feature>
<dbReference type="PRINTS" id="PR00455">
    <property type="entry name" value="HTHTETR"/>
</dbReference>
<dbReference type="Gene3D" id="1.10.357.10">
    <property type="entry name" value="Tetracycline Repressor, domain 2"/>
    <property type="match status" value="1"/>
</dbReference>
<sequence>MTGKSLRADARRNRERILVVATEAFSNEGLEIPIDEIANRAGTGIGTVYRHFPTKEQLIEAVALRIKQQLIDKAREMLGQDDPEQAFF</sequence>
<dbReference type="InterPro" id="IPR050109">
    <property type="entry name" value="HTH-type_TetR-like_transc_reg"/>
</dbReference>
<dbReference type="RefSeq" id="WP_277532465.1">
    <property type="nucleotide sequence ID" value="NZ_JAPDIA010000003.1"/>
</dbReference>
<feature type="DNA-binding region" description="H-T-H motif" evidence="4">
    <location>
        <begin position="33"/>
        <end position="52"/>
    </location>
</feature>
<dbReference type="PANTHER" id="PTHR30055">
    <property type="entry name" value="HTH-TYPE TRANSCRIPTIONAL REGULATOR RUTR"/>
    <property type="match status" value="1"/>
</dbReference>
<keyword evidence="7" id="KW-1185">Reference proteome</keyword>
<dbReference type="InterPro" id="IPR009057">
    <property type="entry name" value="Homeodomain-like_sf"/>
</dbReference>
<evidence type="ECO:0000313" key="6">
    <source>
        <dbReference type="EMBL" id="MDG0810565.1"/>
    </source>
</evidence>